<accession>A0A6M2DA11</accession>
<reference evidence="1" key="1">
    <citation type="submission" date="2019-09" db="EMBL/GenBank/DDBJ databases">
        <title>Organ-specific transcriptomic study of the physiology of the cattle tick, Rhipicephalus microplus.</title>
        <authorList>
            <person name="Tirloni L."/>
            <person name="Braz G."/>
            <person name="Gandara A.C.P."/>
            <person name="Sabadin G.A."/>
            <person name="da Silva R.M."/>
            <person name="Guizzo M.G."/>
            <person name="Machado J.A."/>
            <person name="Costa E.P."/>
            <person name="Gomes H.F."/>
            <person name="Moraes J."/>
            <person name="Mota M.B.S."/>
            <person name="Mesquita R.D."/>
            <person name="Alvarenga P.H."/>
            <person name="Alves F."/>
            <person name="Seixas A."/>
            <person name="da Fonseca R.N."/>
            <person name="Fogaca A."/>
            <person name="Logullo C."/>
            <person name="Tanaka A."/>
            <person name="Daffre S."/>
            <person name="Termignoni C."/>
            <person name="Vaz I.S.Jr."/>
            <person name="Oliveira P.L."/>
            <person name="Ribeiro J.M."/>
        </authorList>
    </citation>
    <scope>NUCLEOTIDE SEQUENCE</scope>
    <source>
        <strain evidence="1">Porto Alegre</strain>
    </source>
</reference>
<dbReference type="PROSITE" id="PS51257">
    <property type="entry name" value="PROKAR_LIPOPROTEIN"/>
    <property type="match status" value="1"/>
</dbReference>
<protein>
    <submittedName>
        <fullName evidence="1">Putative secreted protein</fullName>
    </submittedName>
</protein>
<organism evidence="1">
    <name type="scientific">Rhipicephalus microplus</name>
    <name type="common">Cattle tick</name>
    <name type="synonym">Boophilus microplus</name>
    <dbReference type="NCBI Taxonomy" id="6941"/>
    <lineage>
        <taxon>Eukaryota</taxon>
        <taxon>Metazoa</taxon>
        <taxon>Ecdysozoa</taxon>
        <taxon>Arthropoda</taxon>
        <taxon>Chelicerata</taxon>
        <taxon>Arachnida</taxon>
        <taxon>Acari</taxon>
        <taxon>Parasitiformes</taxon>
        <taxon>Ixodida</taxon>
        <taxon>Ixodoidea</taxon>
        <taxon>Ixodidae</taxon>
        <taxon>Rhipicephalinae</taxon>
        <taxon>Rhipicephalus</taxon>
        <taxon>Boophilus</taxon>
    </lineage>
</organism>
<dbReference type="EMBL" id="GHWJ01010416">
    <property type="protein sequence ID" value="NOV43153.1"/>
    <property type="molecule type" value="Transcribed_RNA"/>
</dbReference>
<name>A0A6M2DA11_RHIMP</name>
<evidence type="ECO:0000313" key="1">
    <source>
        <dbReference type="EMBL" id="NOV43153.1"/>
    </source>
</evidence>
<dbReference type="AlphaFoldDB" id="A0A6M2DA11"/>
<proteinExistence type="predicted"/>
<sequence>MLRAAAASIILVSCIFLSCDEIYFFWRTHMHMYFFPKAAVFQKCKRVCARYEQGKERLICVQIMGLASCLNITSRNAIFRETVW</sequence>